<name>A0A511QLA1_9VIBR</name>
<keyword evidence="3" id="KW-1185">Reference proteome</keyword>
<feature type="chain" id="PRO_5021818668" evidence="1">
    <location>
        <begin position="19"/>
        <end position="118"/>
    </location>
</feature>
<evidence type="ECO:0000313" key="2">
    <source>
        <dbReference type="EMBL" id="GEM78099.1"/>
    </source>
</evidence>
<dbReference type="RefSeq" id="WP_119008738.1">
    <property type="nucleotide sequence ID" value="NZ_BJXK01000001.1"/>
</dbReference>
<dbReference type="Proteomes" id="UP000321113">
    <property type="component" value="Unassembled WGS sequence"/>
</dbReference>
<dbReference type="EMBL" id="BJXK01000001">
    <property type="protein sequence ID" value="GEM78099.1"/>
    <property type="molecule type" value="Genomic_DNA"/>
</dbReference>
<evidence type="ECO:0000256" key="1">
    <source>
        <dbReference type="SAM" id="SignalP"/>
    </source>
</evidence>
<accession>A0A511QLA1</accession>
<comment type="caution">
    <text evidence="2">The sequence shown here is derived from an EMBL/GenBank/DDBJ whole genome shotgun (WGS) entry which is preliminary data.</text>
</comment>
<gene>
    <name evidence="2" type="ORF">VSU01S_03440</name>
</gene>
<organism evidence="2 3">
    <name type="scientific">Vibrio superstes NBRC 103154</name>
    <dbReference type="NCBI Taxonomy" id="1219062"/>
    <lineage>
        <taxon>Bacteria</taxon>
        <taxon>Pseudomonadati</taxon>
        <taxon>Pseudomonadota</taxon>
        <taxon>Gammaproteobacteria</taxon>
        <taxon>Vibrionales</taxon>
        <taxon>Vibrionaceae</taxon>
        <taxon>Vibrio</taxon>
    </lineage>
</organism>
<feature type="signal peptide" evidence="1">
    <location>
        <begin position="1"/>
        <end position="18"/>
    </location>
</feature>
<dbReference type="AlphaFoldDB" id="A0A511QLA1"/>
<sequence length="118" mass="13430">MLRIAIVALLLVSPVSLSKGLVDVDYESRLNKQQQAIYELIIDSEVTEEFVEIVTVMLPFKQPIPLIYGNSTTEGHAQLLNEIEEEDVLADQQESCEETYRLLLDNWYSNSQQPETSV</sequence>
<evidence type="ECO:0000313" key="3">
    <source>
        <dbReference type="Proteomes" id="UP000321113"/>
    </source>
</evidence>
<reference evidence="2 3" key="1">
    <citation type="submission" date="2019-07" db="EMBL/GenBank/DDBJ databases">
        <title>Whole genome shotgun sequence of Vibrio superstes NBRC 103154.</title>
        <authorList>
            <person name="Hosoyama A."/>
            <person name="Uohara A."/>
            <person name="Ohji S."/>
            <person name="Ichikawa N."/>
        </authorList>
    </citation>
    <scope>NUCLEOTIDE SEQUENCE [LARGE SCALE GENOMIC DNA]</scope>
    <source>
        <strain evidence="2 3">NBRC 103154</strain>
    </source>
</reference>
<dbReference type="OrthoDB" id="935695at2"/>
<proteinExistence type="predicted"/>
<protein>
    <submittedName>
        <fullName evidence="2">Uncharacterized protein</fullName>
    </submittedName>
</protein>
<keyword evidence="1" id="KW-0732">Signal</keyword>